<organism evidence="1 2">
    <name type="scientific">Candidatus Magnetaquiglobus chichijimensis</name>
    <dbReference type="NCBI Taxonomy" id="3141448"/>
    <lineage>
        <taxon>Bacteria</taxon>
        <taxon>Pseudomonadati</taxon>
        <taxon>Pseudomonadota</taxon>
        <taxon>Magnetococcia</taxon>
        <taxon>Magnetococcales</taxon>
        <taxon>Candidatus Magnetaquicoccaceae</taxon>
        <taxon>Candidatus Magnetaquiglobus</taxon>
    </lineage>
</organism>
<dbReference type="Proteomes" id="UP001628193">
    <property type="component" value="Unassembled WGS sequence"/>
</dbReference>
<reference evidence="1 2" key="1">
    <citation type="submission" date="2024-09" db="EMBL/GenBank/DDBJ databases">
        <title>Draft genome sequence of Candidatus Magnetaquicoccaceae bacterium FCR-1.</title>
        <authorList>
            <person name="Shimoshige H."/>
            <person name="Shimamura S."/>
            <person name="Taoka A."/>
            <person name="Kobayashi H."/>
            <person name="Maekawa T."/>
        </authorList>
    </citation>
    <scope>NUCLEOTIDE SEQUENCE [LARGE SCALE GENOMIC DNA]</scope>
    <source>
        <strain evidence="1 2">FCR-1</strain>
    </source>
</reference>
<accession>A0ABQ0C9G0</accession>
<dbReference type="EMBL" id="BAAFGK010000004">
    <property type="protein sequence ID" value="GAB0057335.1"/>
    <property type="molecule type" value="Genomic_DNA"/>
</dbReference>
<comment type="caution">
    <text evidence="1">The sequence shown here is derived from an EMBL/GenBank/DDBJ whole genome shotgun (WGS) entry which is preliminary data.</text>
</comment>
<evidence type="ECO:0000313" key="1">
    <source>
        <dbReference type="EMBL" id="GAB0057335.1"/>
    </source>
</evidence>
<proteinExistence type="predicted"/>
<name>A0ABQ0C9G0_9PROT</name>
<gene>
    <name evidence="1" type="ORF">SIID45300_01660</name>
</gene>
<evidence type="ECO:0000313" key="2">
    <source>
        <dbReference type="Proteomes" id="UP001628193"/>
    </source>
</evidence>
<protein>
    <submittedName>
        <fullName evidence="1">Uncharacterized protein</fullName>
    </submittedName>
</protein>
<keyword evidence="2" id="KW-1185">Reference proteome</keyword>
<sequence length="72" mass="7757">MAVGDKTMTTITRFHQFCGIGSGFDGRIGRMNGQCGKNDFRMIVTIPPTVIAIPHLRGANSICKSRLVTSSS</sequence>